<feature type="region of interest" description="Disordered" evidence="1">
    <location>
        <begin position="1"/>
        <end position="43"/>
    </location>
</feature>
<gene>
    <name evidence="3" type="ordered locus">XALc_1539</name>
</gene>
<feature type="compositionally biased region" description="Basic and acidic residues" evidence="1">
    <location>
        <begin position="1"/>
        <end position="16"/>
    </location>
</feature>
<dbReference type="PATRIC" id="fig|29447.3.peg.1512"/>
<proteinExistence type="predicted"/>
<dbReference type="EMBL" id="FP565176">
    <property type="protein sequence ID" value="CBA16042.1"/>
    <property type="molecule type" value="Genomic_DNA"/>
</dbReference>
<keyword evidence="2" id="KW-1133">Transmembrane helix</keyword>
<feature type="compositionally biased region" description="Basic and acidic residues" evidence="1">
    <location>
        <begin position="24"/>
        <end position="35"/>
    </location>
</feature>
<dbReference type="Proteomes" id="UP000001890">
    <property type="component" value="Chromosome"/>
</dbReference>
<name>D2UDQ0_XANAP</name>
<feature type="transmembrane region" description="Helical" evidence="2">
    <location>
        <begin position="200"/>
        <end position="220"/>
    </location>
</feature>
<dbReference type="AlphaFoldDB" id="D2UDQ0"/>
<reference evidence="3 4" key="1">
    <citation type="journal article" date="2009" name="BMC Genomics">
        <title>The complete genome sequence of Xanthomonas albilineans provides new insights into the reductive genome evolution of the xylem-limited Xanthomonadaceae.</title>
        <authorList>
            <person name="Pieretti I."/>
            <person name="Royer M."/>
            <person name="Barbe V."/>
            <person name="Carrere S."/>
            <person name="Koebnik R."/>
            <person name="Cociancich S."/>
            <person name="Couloux A."/>
            <person name="Darrasse A."/>
            <person name="Gouzy J."/>
            <person name="Jacques M.A."/>
            <person name="Lauber E."/>
            <person name="Manceau C."/>
            <person name="Mangenot S."/>
            <person name="Poussier S."/>
            <person name="Segurens B."/>
            <person name="Szurek B."/>
            <person name="Verdier V."/>
            <person name="Arlat M."/>
            <person name="Rott P."/>
        </authorList>
    </citation>
    <scope>NUCLEOTIDE SEQUENCE [LARGE SCALE GENOMIC DNA]</scope>
    <source>
        <strain evidence="4">GPE PC73 / CFBP 7063</strain>
    </source>
</reference>
<dbReference type="STRING" id="380358.XALC_1539"/>
<keyword evidence="4" id="KW-1185">Reference proteome</keyword>
<protein>
    <submittedName>
        <fullName evidence="3">Putative phage-related protein</fullName>
    </submittedName>
</protein>
<keyword evidence="2" id="KW-0472">Membrane</keyword>
<feature type="region of interest" description="Disordered" evidence="1">
    <location>
        <begin position="138"/>
        <end position="164"/>
    </location>
</feature>
<evidence type="ECO:0000256" key="2">
    <source>
        <dbReference type="SAM" id="Phobius"/>
    </source>
</evidence>
<organism evidence="3 4">
    <name type="scientific">Xanthomonas albilineans (strain GPE PC73 / CFBP 7063)</name>
    <dbReference type="NCBI Taxonomy" id="380358"/>
    <lineage>
        <taxon>Bacteria</taxon>
        <taxon>Pseudomonadati</taxon>
        <taxon>Pseudomonadota</taxon>
        <taxon>Gammaproteobacteria</taxon>
        <taxon>Lysobacterales</taxon>
        <taxon>Lysobacteraceae</taxon>
        <taxon>Xanthomonas</taxon>
    </lineage>
</organism>
<accession>D2UDQ0</accession>
<evidence type="ECO:0000313" key="3">
    <source>
        <dbReference type="EMBL" id="CBA16042.1"/>
    </source>
</evidence>
<evidence type="ECO:0000313" key="4">
    <source>
        <dbReference type="Proteomes" id="UP000001890"/>
    </source>
</evidence>
<dbReference type="KEGG" id="xal:XALC_1539"/>
<sequence>MGSDGTCKDDKDGDGKPDDEEGDDKDKDKDGKDDPSFSGGDSCDAPPACSGDAILCGQASIQWRIDCNTRHNVNIAGGACGTPPVCTGDKCDAIQYASLLMQWRTACALEKGTSSSGGFGQSDSDNLSAIKGALTGNAGNPDIGDPGDPSGAFTDGSNSTTGDGKLDTSGFGYGRSCPTIPDVSVFGQALHFDTSPFCSFIVLGGQLVLVFAALASLRIISSGGDS</sequence>
<keyword evidence="2" id="KW-0812">Transmembrane</keyword>
<evidence type="ECO:0000256" key="1">
    <source>
        <dbReference type="SAM" id="MobiDB-lite"/>
    </source>
</evidence>